<dbReference type="InterPro" id="IPR031811">
    <property type="entry name" value="ALGX/ALGJ_SGNH-like"/>
</dbReference>
<keyword evidence="5" id="KW-0574">Periplasm</keyword>
<dbReference type="EMBL" id="JACOQK010000001">
    <property type="protein sequence ID" value="MBC5786844.1"/>
    <property type="molecule type" value="Genomic_DNA"/>
</dbReference>
<name>A0ABR7INY3_9CLOT</name>
<evidence type="ECO:0000256" key="2">
    <source>
        <dbReference type="ARBA" id="ARBA00005182"/>
    </source>
</evidence>
<evidence type="ECO:0000313" key="8">
    <source>
        <dbReference type="EMBL" id="MBC5786844.1"/>
    </source>
</evidence>
<evidence type="ECO:0000256" key="4">
    <source>
        <dbReference type="ARBA" id="ARBA00022729"/>
    </source>
</evidence>
<evidence type="ECO:0000256" key="6">
    <source>
        <dbReference type="ARBA" id="ARBA00022841"/>
    </source>
</evidence>
<comment type="caution">
    <text evidence="8">The sequence shown here is derived from an EMBL/GenBank/DDBJ whole genome shotgun (WGS) entry which is preliminary data.</text>
</comment>
<sequence length="369" mass="42635">MVPVFFIGLFFLFGANLIQKDQSFSEQENRMLATRPALSLDKLEDGRFSTEYETYVNDQFVFRNFWVRLKSQIDVWLGKRESNGVYLGKDDYLIQQFTKPDEENLDQTIEELQRFSRRYPELKQYALIAPTAENIYQDKLPNNAPVIDQNPYLDQLKGALSTSSIQTIDIRDAFLTSTEDLYYHTDHHWTTDGAYVAFQAAAPTMGIDTSSMTYTQSVVSNDFQGTLSSTSGFLPDKRDKIEVYQPSTQPTYVVNYVEEEEKTASIYDAEKLKTKDAYAVFLGGNHSVVDIQTTVRNGRKLLVLKDSYANSFVPFLLPYYEEIVMVDPRYYYDTMDDIISLYEINEVLFLYNANTFFQDTSLKMVLNPQ</sequence>
<comment type="subcellular location">
    <subcellularLocation>
        <location evidence="1">Periplasm</location>
    </subcellularLocation>
</comment>
<protein>
    <recommendedName>
        <fullName evidence="7">AlgX/AlgJ SGNH hydrolase-like domain-containing protein</fullName>
    </recommendedName>
</protein>
<reference evidence="8 9" key="1">
    <citation type="submission" date="2020-08" db="EMBL/GenBank/DDBJ databases">
        <title>Genome public.</title>
        <authorList>
            <person name="Liu C."/>
            <person name="Sun Q."/>
        </authorList>
    </citation>
    <scope>NUCLEOTIDE SEQUENCE [LARGE SCALE GENOMIC DNA]</scope>
    <source>
        <strain evidence="8 9">NSJ-27</strain>
    </source>
</reference>
<organism evidence="8 9">
    <name type="scientific">Clostridium facile</name>
    <dbReference type="NCBI Taxonomy" id="2763035"/>
    <lineage>
        <taxon>Bacteria</taxon>
        <taxon>Bacillati</taxon>
        <taxon>Bacillota</taxon>
        <taxon>Clostridia</taxon>
        <taxon>Eubacteriales</taxon>
        <taxon>Clostridiaceae</taxon>
        <taxon>Clostridium</taxon>
    </lineage>
</organism>
<evidence type="ECO:0000313" key="9">
    <source>
        <dbReference type="Proteomes" id="UP000649151"/>
    </source>
</evidence>
<evidence type="ECO:0000256" key="3">
    <source>
        <dbReference type="ARBA" id="ARBA00022679"/>
    </source>
</evidence>
<comment type="pathway">
    <text evidence="2">Glycan biosynthesis; alginate biosynthesis.</text>
</comment>
<evidence type="ECO:0000256" key="5">
    <source>
        <dbReference type="ARBA" id="ARBA00022764"/>
    </source>
</evidence>
<dbReference type="Proteomes" id="UP000649151">
    <property type="component" value="Unassembled WGS sequence"/>
</dbReference>
<feature type="domain" description="AlgX/AlgJ SGNH hydrolase-like" evidence="7">
    <location>
        <begin position="87"/>
        <end position="268"/>
    </location>
</feature>
<gene>
    <name evidence="8" type="ORF">H8Z77_02255</name>
</gene>
<evidence type="ECO:0000259" key="7">
    <source>
        <dbReference type="Pfam" id="PF16822"/>
    </source>
</evidence>
<accession>A0ABR7INY3</accession>
<keyword evidence="4" id="KW-0732">Signal</keyword>
<dbReference type="Pfam" id="PF16822">
    <property type="entry name" value="ALGX"/>
    <property type="match status" value="1"/>
</dbReference>
<keyword evidence="9" id="KW-1185">Reference proteome</keyword>
<keyword evidence="3" id="KW-0808">Transferase</keyword>
<evidence type="ECO:0000256" key="1">
    <source>
        <dbReference type="ARBA" id="ARBA00004418"/>
    </source>
</evidence>
<keyword evidence="6" id="KW-0016">Alginate biosynthesis</keyword>
<proteinExistence type="predicted"/>